<dbReference type="AlphaFoldDB" id="A0A4Y4DV78"/>
<reference evidence="1 2" key="1">
    <citation type="submission" date="2019-06" db="EMBL/GenBank/DDBJ databases">
        <title>Whole genome shotgun sequence of Glutamicibacter uratoxydans NBRC 15515.</title>
        <authorList>
            <person name="Hosoyama A."/>
            <person name="Uohara A."/>
            <person name="Ohji S."/>
            <person name="Ichikawa N."/>
        </authorList>
    </citation>
    <scope>NUCLEOTIDE SEQUENCE [LARGE SCALE GENOMIC DNA]</scope>
    <source>
        <strain evidence="1 2">NBRC 15515</strain>
    </source>
</reference>
<evidence type="ECO:0000313" key="2">
    <source>
        <dbReference type="Proteomes" id="UP000316612"/>
    </source>
</evidence>
<keyword evidence="2" id="KW-1185">Reference proteome</keyword>
<evidence type="ECO:0008006" key="3">
    <source>
        <dbReference type="Google" id="ProtNLM"/>
    </source>
</evidence>
<organism evidence="1 2">
    <name type="scientific">Glutamicibacter uratoxydans</name>
    <name type="common">Arthrobacter uratoxydans</name>
    <dbReference type="NCBI Taxonomy" id="43667"/>
    <lineage>
        <taxon>Bacteria</taxon>
        <taxon>Bacillati</taxon>
        <taxon>Actinomycetota</taxon>
        <taxon>Actinomycetes</taxon>
        <taxon>Micrococcales</taxon>
        <taxon>Micrococcaceae</taxon>
        <taxon>Glutamicibacter</taxon>
    </lineage>
</organism>
<evidence type="ECO:0000313" key="1">
    <source>
        <dbReference type="EMBL" id="GED07268.1"/>
    </source>
</evidence>
<dbReference type="OrthoDB" id="4947704at2"/>
<protein>
    <recommendedName>
        <fullName evidence="3">Ketohydroxyglutarate aldolase</fullName>
    </recommendedName>
</protein>
<accession>A0A4Y4DV78</accession>
<gene>
    <name evidence="1" type="ORF">AUR04nite_28000</name>
</gene>
<dbReference type="Proteomes" id="UP000316612">
    <property type="component" value="Unassembled WGS sequence"/>
</dbReference>
<proteinExistence type="predicted"/>
<dbReference type="EMBL" id="BJNY01000017">
    <property type="protein sequence ID" value="GED07268.1"/>
    <property type="molecule type" value="Genomic_DNA"/>
</dbReference>
<name>A0A4Y4DV78_GLUUR</name>
<dbReference type="RefSeq" id="WP_141366216.1">
    <property type="nucleotide sequence ID" value="NZ_BAAAJL010000003.1"/>
</dbReference>
<comment type="caution">
    <text evidence="1">The sequence shown here is derived from an EMBL/GenBank/DDBJ whole genome shotgun (WGS) entry which is preliminary data.</text>
</comment>
<sequence length="73" mass="8131">MDSQQTWIVTVSHTHIEQISTVVTSLEHTGLHVQQVLSTLGQVIGQAPEEKVEELKHVDGVESVDKEQRFGIL</sequence>